<keyword evidence="2" id="KW-1185">Reference proteome</keyword>
<dbReference type="EMBL" id="KZ309311">
    <property type="protein sequence ID" value="KAG8238243.1"/>
    <property type="molecule type" value="Genomic_DNA"/>
</dbReference>
<name>A0A8K0KU23_LADFU</name>
<evidence type="ECO:0000313" key="1">
    <source>
        <dbReference type="EMBL" id="KAG8238243.1"/>
    </source>
</evidence>
<dbReference type="InterPro" id="IPR036691">
    <property type="entry name" value="Endo/exonu/phosph_ase_sf"/>
</dbReference>
<sequence length="213" mass="24922">MAVKAVKMDVGTAELVDEATQLTRVRLNTRVLQRLNNTDRKQRASRLTRQPLQPASLILGLSEMRKKGFREVVSKDGYHIFYSGVEQCSRAKEGVGMVMEGRYRDRVMEWEPDMDQLRCMVENTNRERMIDFCLDNDLLIGNTFSPHRTILKITYESENRGVRSLIDYFTYTKSMRCAVNDVRIYRNAELSTEHRLLIMKLWLCPLKPRKDLP</sequence>
<proteinExistence type="predicted"/>
<reference evidence="1" key="1">
    <citation type="submission" date="2013-04" db="EMBL/GenBank/DDBJ databases">
        <authorList>
            <person name="Qu J."/>
            <person name="Murali S.C."/>
            <person name="Bandaranaike D."/>
            <person name="Bellair M."/>
            <person name="Blankenburg K."/>
            <person name="Chao H."/>
            <person name="Dinh H."/>
            <person name="Doddapaneni H."/>
            <person name="Downs B."/>
            <person name="Dugan-Rocha S."/>
            <person name="Elkadiri S."/>
            <person name="Gnanaolivu R.D."/>
            <person name="Hernandez B."/>
            <person name="Javaid M."/>
            <person name="Jayaseelan J.C."/>
            <person name="Lee S."/>
            <person name="Li M."/>
            <person name="Ming W."/>
            <person name="Munidasa M."/>
            <person name="Muniz J."/>
            <person name="Nguyen L."/>
            <person name="Ongeri F."/>
            <person name="Osuji N."/>
            <person name="Pu L.-L."/>
            <person name="Puazo M."/>
            <person name="Qu C."/>
            <person name="Quiroz J."/>
            <person name="Raj R."/>
            <person name="Weissenberger G."/>
            <person name="Xin Y."/>
            <person name="Zou X."/>
            <person name="Han Y."/>
            <person name="Richards S."/>
            <person name="Worley K."/>
            <person name="Muzny D."/>
            <person name="Gibbs R."/>
        </authorList>
    </citation>
    <scope>NUCLEOTIDE SEQUENCE</scope>
    <source>
        <strain evidence="1">Sampled in the wild</strain>
    </source>
</reference>
<reference evidence="1" key="2">
    <citation type="submission" date="2017-10" db="EMBL/GenBank/DDBJ databases">
        <title>Ladona fulva Genome sequencing and assembly.</title>
        <authorList>
            <person name="Murali S."/>
            <person name="Richards S."/>
            <person name="Bandaranaike D."/>
            <person name="Bellair M."/>
            <person name="Blankenburg K."/>
            <person name="Chao H."/>
            <person name="Dinh H."/>
            <person name="Doddapaneni H."/>
            <person name="Dugan-Rocha S."/>
            <person name="Elkadiri S."/>
            <person name="Gnanaolivu R."/>
            <person name="Hernandez B."/>
            <person name="Skinner E."/>
            <person name="Javaid M."/>
            <person name="Lee S."/>
            <person name="Li M."/>
            <person name="Ming W."/>
            <person name="Munidasa M."/>
            <person name="Muniz J."/>
            <person name="Nguyen L."/>
            <person name="Hughes D."/>
            <person name="Osuji N."/>
            <person name="Pu L.-L."/>
            <person name="Puazo M."/>
            <person name="Qu C."/>
            <person name="Quiroz J."/>
            <person name="Raj R."/>
            <person name="Weissenberger G."/>
            <person name="Xin Y."/>
            <person name="Zou X."/>
            <person name="Han Y."/>
            <person name="Worley K."/>
            <person name="Muzny D."/>
            <person name="Gibbs R."/>
        </authorList>
    </citation>
    <scope>NUCLEOTIDE SEQUENCE</scope>
    <source>
        <strain evidence="1">Sampled in the wild</strain>
    </source>
</reference>
<dbReference type="Gene3D" id="3.60.10.10">
    <property type="entry name" value="Endonuclease/exonuclease/phosphatase"/>
    <property type="match status" value="1"/>
</dbReference>
<protein>
    <submittedName>
        <fullName evidence="1">Uncharacterized protein</fullName>
    </submittedName>
</protein>
<dbReference type="OrthoDB" id="5549358at2759"/>
<dbReference type="AlphaFoldDB" id="A0A8K0KU23"/>
<accession>A0A8K0KU23</accession>
<evidence type="ECO:0000313" key="2">
    <source>
        <dbReference type="Proteomes" id="UP000792457"/>
    </source>
</evidence>
<comment type="caution">
    <text evidence="1">The sequence shown here is derived from an EMBL/GenBank/DDBJ whole genome shotgun (WGS) entry which is preliminary data.</text>
</comment>
<gene>
    <name evidence="1" type="ORF">J437_LFUL018188</name>
</gene>
<dbReference type="Proteomes" id="UP000792457">
    <property type="component" value="Unassembled WGS sequence"/>
</dbReference>
<organism evidence="1 2">
    <name type="scientific">Ladona fulva</name>
    <name type="common">Scarce chaser dragonfly</name>
    <name type="synonym">Libellula fulva</name>
    <dbReference type="NCBI Taxonomy" id="123851"/>
    <lineage>
        <taxon>Eukaryota</taxon>
        <taxon>Metazoa</taxon>
        <taxon>Ecdysozoa</taxon>
        <taxon>Arthropoda</taxon>
        <taxon>Hexapoda</taxon>
        <taxon>Insecta</taxon>
        <taxon>Pterygota</taxon>
        <taxon>Palaeoptera</taxon>
        <taxon>Odonata</taxon>
        <taxon>Epiprocta</taxon>
        <taxon>Anisoptera</taxon>
        <taxon>Libelluloidea</taxon>
        <taxon>Libellulidae</taxon>
        <taxon>Ladona</taxon>
    </lineage>
</organism>